<feature type="binding site" evidence="2">
    <location>
        <position position="363"/>
    </location>
    <ligand>
        <name>Mn(2+)</name>
        <dbReference type="ChEBI" id="CHEBI:29035"/>
        <label>2</label>
    </ligand>
</feature>
<dbReference type="Proteomes" id="UP000473699">
    <property type="component" value="Unassembled WGS sequence"/>
</dbReference>
<evidence type="ECO:0000256" key="1">
    <source>
        <dbReference type="ARBA" id="ARBA00022801"/>
    </source>
</evidence>
<accession>A0A6L5YAC5</accession>
<evidence type="ECO:0000313" key="4">
    <source>
        <dbReference type="EMBL" id="MST54978.1"/>
    </source>
</evidence>
<dbReference type="EMBL" id="VUNH01000002">
    <property type="protein sequence ID" value="MST54978.1"/>
    <property type="molecule type" value="Genomic_DNA"/>
</dbReference>
<keyword evidence="1 4" id="KW-0378">Hydrolase</keyword>
<dbReference type="Gene3D" id="3.30.70.360">
    <property type="match status" value="1"/>
</dbReference>
<name>A0A6L5YAC5_9BACT</name>
<dbReference type="FunFam" id="3.30.70.360:FF:000001">
    <property type="entry name" value="N-acetyldiaminopimelate deacetylase"/>
    <property type="match status" value="1"/>
</dbReference>
<feature type="binding site" evidence="2">
    <location>
        <position position="103"/>
    </location>
    <ligand>
        <name>Mn(2+)</name>
        <dbReference type="ChEBI" id="CHEBI:29035"/>
        <label>2</label>
    </ligand>
</feature>
<sequence length="390" mass="41749">MELLKLASSVVGDVTAWRHHLHAHPELSGQEVETSAFVQRTLREMGADEVRRVGKTGVVALVRGVQSGPVFALRADMDALPVPELADVEFKSQSENVMHACGHDVHTAVLLGAAKALCGVRRQIHGTVKFFFQPAEETGRGAREMIAAGELDEKDPPACIAALHVFPGIPAGTLGVRRGAFNASSDSFSLEVIGRQGHGAYPELCIDPIAVGAQVITALQQLVSREVAPQDSAVVTIGTIHGGVRSNIIAPDVKMTGTIRTVRSRVREHLFEAIPRVARLTAEALRACAGVEIREGTPVLVNDDGMFDRLVSVAERVVGKDRIVAFENCSMGGEDFAFFTERVPGVMFRLGVGFKDKDNAPLHSSCFKVDESAFIYGVAALAGLALDVCR</sequence>
<dbReference type="InterPro" id="IPR017439">
    <property type="entry name" value="Amidohydrolase"/>
</dbReference>
<evidence type="ECO:0000259" key="3">
    <source>
        <dbReference type="Pfam" id="PF07687"/>
    </source>
</evidence>
<dbReference type="PANTHER" id="PTHR11014:SF63">
    <property type="entry name" value="METALLOPEPTIDASE, PUTATIVE (AFU_ORTHOLOGUE AFUA_6G09600)-RELATED"/>
    <property type="match status" value="1"/>
</dbReference>
<dbReference type="SUPFAM" id="SSF53187">
    <property type="entry name" value="Zn-dependent exopeptidases"/>
    <property type="match status" value="1"/>
</dbReference>
<comment type="cofactor">
    <cofactor evidence="2">
        <name>Mn(2+)</name>
        <dbReference type="ChEBI" id="CHEBI:29035"/>
    </cofactor>
    <text evidence="2">The Mn(2+) ion enhances activity.</text>
</comment>
<dbReference type="GO" id="GO:0050118">
    <property type="term" value="F:N-acetyldiaminopimelate deacetylase activity"/>
    <property type="evidence" value="ECO:0007669"/>
    <property type="project" value="UniProtKB-ARBA"/>
</dbReference>
<dbReference type="Pfam" id="PF01546">
    <property type="entry name" value="Peptidase_M20"/>
    <property type="match status" value="1"/>
</dbReference>
<dbReference type="InterPro" id="IPR002933">
    <property type="entry name" value="Peptidase_M20"/>
</dbReference>
<proteinExistence type="predicted"/>
<dbReference type="InterPro" id="IPR011650">
    <property type="entry name" value="Peptidase_M20_dimer"/>
</dbReference>
<protein>
    <submittedName>
        <fullName evidence="4">Amidohydrolase</fullName>
    </submittedName>
</protein>
<comment type="caution">
    <text evidence="4">The sequence shown here is derived from an EMBL/GenBank/DDBJ whole genome shotgun (WGS) entry which is preliminary data.</text>
</comment>
<dbReference type="PIRSF" id="PIRSF005962">
    <property type="entry name" value="Pept_M20D_amidohydro"/>
    <property type="match status" value="1"/>
</dbReference>
<keyword evidence="2" id="KW-0464">Manganese</keyword>
<dbReference type="PANTHER" id="PTHR11014">
    <property type="entry name" value="PEPTIDASE M20 FAMILY MEMBER"/>
    <property type="match status" value="1"/>
</dbReference>
<dbReference type="NCBIfam" id="TIGR01891">
    <property type="entry name" value="amidohydrolases"/>
    <property type="match status" value="1"/>
</dbReference>
<feature type="binding site" evidence="2">
    <location>
        <position position="101"/>
    </location>
    <ligand>
        <name>Mn(2+)</name>
        <dbReference type="ChEBI" id="CHEBI:29035"/>
        <label>2</label>
    </ligand>
</feature>
<keyword evidence="5" id="KW-1185">Reference proteome</keyword>
<evidence type="ECO:0000256" key="2">
    <source>
        <dbReference type="PIRSR" id="PIRSR005962-1"/>
    </source>
</evidence>
<gene>
    <name evidence="4" type="ORF">FYJ74_02785</name>
</gene>
<feature type="binding site" evidence="2">
    <location>
        <position position="137"/>
    </location>
    <ligand>
        <name>Mn(2+)</name>
        <dbReference type="ChEBI" id="CHEBI:29035"/>
        <label>2</label>
    </ligand>
</feature>
<dbReference type="AlphaFoldDB" id="A0A6L5YAC5"/>
<keyword evidence="2" id="KW-0479">Metal-binding</keyword>
<organism evidence="4 5">
    <name type="scientific">Pyramidobacter porci</name>
    <dbReference type="NCBI Taxonomy" id="2605789"/>
    <lineage>
        <taxon>Bacteria</taxon>
        <taxon>Thermotogati</taxon>
        <taxon>Synergistota</taxon>
        <taxon>Synergistia</taxon>
        <taxon>Synergistales</taxon>
        <taxon>Dethiosulfovibrionaceae</taxon>
        <taxon>Pyramidobacter</taxon>
    </lineage>
</organism>
<evidence type="ECO:0000313" key="5">
    <source>
        <dbReference type="Proteomes" id="UP000473699"/>
    </source>
</evidence>
<dbReference type="GO" id="GO:0046872">
    <property type="term" value="F:metal ion binding"/>
    <property type="evidence" value="ECO:0007669"/>
    <property type="project" value="UniProtKB-KW"/>
</dbReference>
<dbReference type="CDD" id="cd03886">
    <property type="entry name" value="M20_Acy1"/>
    <property type="match status" value="1"/>
</dbReference>
<dbReference type="SUPFAM" id="SSF55031">
    <property type="entry name" value="Bacterial exopeptidase dimerisation domain"/>
    <property type="match status" value="1"/>
</dbReference>
<dbReference type="GO" id="GO:0019877">
    <property type="term" value="P:diaminopimelate biosynthetic process"/>
    <property type="evidence" value="ECO:0007669"/>
    <property type="project" value="UniProtKB-ARBA"/>
</dbReference>
<feature type="domain" description="Peptidase M20 dimerisation" evidence="3">
    <location>
        <begin position="186"/>
        <end position="275"/>
    </location>
</feature>
<dbReference type="InterPro" id="IPR036264">
    <property type="entry name" value="Bact_exopeptidase_dim_dom"/>
</dbReference>
<dbReference type="Gene3D" id="3.40.630.10">
    <property type="entry name" value="Zn peptidases"/>
    <property type="match status" value="1"/>
</dbReference>
<reference evidence="4 5" key="1">
    <citation type="submission" date="2019-08" db="EMBL/GenBank/DDBJ databases">
        <title>In-depth cultivation of the pig gut microbiome towards novel bacterial diversity and tailored functional studies.</title>
        <authorList>
            <person name="Wylensek D."/>
            <person name="Hitch T.C.A."/>
            <person name="Clavel T."/>
        </authorList>
    </citation>
    <scope>NUCLEOTIDE SEQUENCE [LARGE SCALE GENOMIC DNA]</scope>
    <source>
        <strain evidence="4 5">SM-530-WT-4B</strain>
    </source>
</reference>
<dbReference type="Pfam" id="PF07687">
    <property type="entry name" value="M20_dimer"/>
    <property type="match status" value="1"/>
</dbReference>
<feature type="binding site" evidence="2">
    <location>
        <position position="164"/>
    </location>
    <ligand>
        <name>Mn(2+)</name>
        <dbReference type="ChEBI" id="CHEBI:29035"/>
        <label>2</label>
    </ligand>
</feature>
<dbReference type="RefSeq" id="WP_154528085.1">
    <property type="nucleotide sequence ID" value="NZ_VUNH01000002.1"/>
</dbReference>